<dbReference type="GO" id="GO:0003677">
    <property type="term" value="F:DNA binding"/>
    <property type="evidence" value="ECO:0007669"/>
    <property type="project" value="InterPro"/>
</dbReference>
<evidence type="ECO:0000256" key="4">
    <source>
        <dbReference type="ARBA" id="ARBA00049244"/>
    </source>
</evidence>
<dbReference type="CDD" id="cd10434">
    <property type="entry name" value="GIY-YIG_UvrC_Cho"/>
    <property type="match status" value="1"/>
</dbReference>
<evidence type="ECO:0000313" key="6">
    <source>
        <dbReference type="EMBL" id="NLR76940.1"/>
    </source>
</evidence>
<evidence type="ECO:0000256" key="1">
    <source>
        <dbReference type="ARBA" id="ARBA00012417"/>
    </source>
</evidence>
<dbReference type="SMART" id="SM00479">
    <property type="entry name" value="EXOIII"/>
    <property type="match status" value="1"/>
</dbReference>
<dbReference type="InterPro" id="IPR013520">
    <property type="entry name" value="Ribonucl_H"/>
</dbReference>
<evidence type="ECO:0000313" key="7">
    <source>
        <dbReference type="Proteomes" id="UP000587991"/>
    </source>
</evidence>
<dbReference type="CDD" id="cd06127">
    <property type="entry name" value="DEDDh"/>
    <property type="match status" value="1"/>
</dbReference>
<name>A0A847S0S1_9NEIS</name>
<dbReference type="GO" id="GO:0003887">
    <property type="term" value="F:DNA-directed DNA polymerase activity"/>
    <property type="evidence" value="ECO:0007669"/>
    <property type="project" value="UniProtKB-EC"/>
</dbReference>
<dbReference type="InterPro" id="IPR036397">
    <property type="entry name" value="RNaseH_sf"/>
</dbReference>
<dbReference type="InterPro" id="IPR047296">
    <property type="entry name" value="GIY-YIG_UvrC_Cho"/>
</dbReference>
<dbReference type="InterPro" id="IPR006054">
    <property type="entry name" value="DnaQ"/>
</dbReference>
<dbReference type="GO" id="GO:0008408">
    <property type="term" value="F:3'-5' exonuclease activity"/>
    <property type="evidence" value="ECO:0007669"/>
    <property type="project" value="TreeGrafter"/>
</dbReference>
<dbReference type="GO" id="GO:0045004">
    <property type="term" value="P:DNA replication proofreading"/>
    <property type="evidence" value="ECO:0007669"/>
    <property type="project" value="TreeGrafter"/>
</dbReference>
<proteinExistence type="predicted"/>
<comment type="catalytic activity">
    <reaction evidence="4">
        <text>DNA(n) + a 2'-deoxyribonucleoside 5'-triphosphate = DNA(n+1) + diphosphate</text>
        <dbReference type="Rhea" id="RHEA:22508"/>
        <dbReference type="Rhea" id="RHEA-COMP:17339"/>
        <dbReference type="Rhea" id="RHEA-COMP:17340"/>
        <dbReference type="ChEBI" id="CHEBI:33019"/>
        <dbReference type="ChEBI" id="CHEBI:61560"/>
        <dbReference type="ChEBI" id="CHEBI:173112"/>
        <dbReference type="EC" id="2.7.7.7"/>
    </reaction>
</comment>
<evidence type="ECO:0000256" key="3">
    <source>
        <dbReference type="ARBA" id="ARBA00026073"/>
    </source>
</evidence>
<dbReference type="NCBIfam" id="TIGR00573">
    <property type="entry name" value="dnaq"/>
    <property type="match status" value="1"/>
</dbReference>
<sequence>MRAFIERQHGMVQRPALVCVDLETTGASVERDRITEIGLVEVLDGEVQAWSSLVNPQQAIPPFITRLTGIDDAMVADAPRFDALAEEVWSRLQGKLFVAHNARFDYGFLKQAFAGVGLTFRAPVLCTVKLSRKLYPQHYKHNLDALVERHQLPSDATRHRALSDARLLWHFLQAAEAELGAEVVWQAVAEMLQGPVLPPGLDAESLDQLPDGPGAYQLWGEQGPLYVGKASHLRKRILTHFSDKPTKGLPPGLGAQVRRIEHVSTCGELGASLLEAQWVQQHQPAANPQGRAGAEVLSWVLQRVGEEVFRPALVSLRDPLPDGQACHGLYRSPREAQQALRKLAERYQLCLIHLGLEQPGRQVNSPCFAFQGRKCAGACVGREPLSFHSARLMTALGKLRLAEWPYPGPVLLQEPDSSGLHADWHALYQWRYLGSAPTEAAAIDLLQAPLPPFDAELYRILQSTLRRYPQDRVHRVLVRPSRQGGM</sequence>
<dbReference type="Gene3D" id="3.30.420.10">
    <property type="entry name" value="Ribonuclease H-like superfamily/Ribonuclease H"/>
    <property type="match status" value="1"/>
</dbReference>
<dbReference type="FunFam" id="3.30.420.10:FF:000045">
    <property type="entry name" value="3'-5' exonuclease DinG"/>
    <property type="match status" value="1"/>
</dbReference>
<feature type="domain" description="GIY-YIG" evidence="5">
    <location>
        <begin position="211"/>
        <end position="288"/>
    </location>
</feature>
<dbReference type="Proteomes" id="UP000587991">
    <property type="component" value="Unassembled WGS sequence"/>
</dbReference>
<dbReference type="PROSITE" id="PS50164">
    <property type="entry name" value="GIY_YIG"/>
    <property type="match status" value="1"/>
</dbReference>
<dbReference type="AlphaFoldDB" id="A0A847S0S1"/>
<evidence type="ECO:0000259" key="5">
    <source>
        <dbReference type="PROSITE" id="PS50164"/>
    </source>
</evidence>
<dbReference type="InterPro" id="IPR035901">
    <property type="entry name" value="GIY-YIG_endonuc_sf"/>
</dbReference>
<dbReference type="RefSeq" id="WP_168878606.1">
    <property type="nucleotide sequence ID" value="NZ_JABAIM010000005.1"/>
</dbReference>
<dbReference type="Pfam" id="PF00929">
    <property type="entry name" value="RNase_T"/>
    <property type="match status" value="1"/>
</dbReference>
<comment type="caution">
    <text evidence="6">The sequence shown here is derived from an EMBL/GenBank/DDBJ whole genome shotgun (WGS) entry which is preliminary data.</text>
</comment>
<keyword evidence="7" id="KW-1185">Reference proteome</keyword>
<dbReference type="EMBL" id="JABAIM010000005">
    <property type="protein sequence ID" value="NLR76940.1"/>
    <property type="molecule type" value="Genomic_DNA"/>
</dbReference>
<gene>
    <name evidence="6" type="ORF">HF682_17360</name>
</gene>
<dbReference type="Gene3D" id="3.40.1440.10">
    <property type="entry name" value="GIY-YIG endonuclease"/>
    <property type="match status" value="1"/>
</dbReference>
<dbReference type="GO" id="GO:0005829">
    <property type="term" value="C:cytosol"/>
    <property type="evidence" value="ECO:0007669"/>
    <property type="project" value="TreeGrafter"/>
</dbReference>
<organism evidence="6 7">
    <name type="scientific">Leeia aquatica</name>
    <dbReference type="NCBI Taxonomy" id="2725557"/>
    <lineage>
        <taxon>Bacteria</taxon>
        <taxon>Pseudomonadati</taxon>
        <taxon>Pseudomonadota</taxon>
        <taxon>Betaproteobacteria</taxon>
        <taxon>Neisseriales</taxon>
        <taxon>Leeiaceae</taxon>
        <taxon>Leeia</taxon>
    </lineage>
</organism>
<dbReference type="PANTHER" id="PTHR30231">
    <property type="entry name" value="DNA POLYMERASE III SUBUNIT EPSILON"/>
    <property type="match status" value="1"/>
</dbReference>
<accession>A0A847S0S1</accession>
<protein>
    <recommendedName>
        <fullName evidence="1">DNA-directed DNA polymerase</fullName>
        <ecNumber evidence="1">2.7.7.7</ecNumber>
    </recommendedName>
</protein>
<dbReference type="SUPFAM" id="SSF53098">
    <property type="entry name" value="Ribonuclease H-like"/>
    <property type="match status" value="1"/>
</dbReference>
<comment type="subunit">
    <text evidence="3">DNA polymerase III contains a core (composed of alpha, epsilon and theta chains) that associates with a tau subunit. This core dimerizes to form the POLIII' complex. PolIII' associates with the gamma complex (composed of gamma, delta, delta', psi and chi chains) and with the beta chain to form the complete DNA polymerase III complex.</text>
</comment>
<reference evidence="6 7" key="1">
    <citation type="submission" date="2020-04" db="EMBL/GenBank/DDBJ databases">
        <title>Draft genome of Leeia sp. IMCC25680.</title>
        <authorList>
            <person name="Song J."/>
            <person name="Cho J.-C."/>
        </authorList>
    </citation>
    <scope>NUCLEOTIDE SEQUENCE [LARGE SCALE GENOMIC DNA]</scope>
    <source>
        <strain evidence="6 7">IMCC25680</strain>
    </source>
</reference>
<comment type="function">
    <text evidence="2">DNA polymerase III is a complex, multichain enzyme responsible for most of the replicative synthesis in bacteria. The epsilon subunit contain the editing function and is a proofreading 3'-5' exonuclease.</text>
</comment>
<dbReference type="InterPro" id="IPR000305">
    <property type="entry name" value="GIY-YIG_endonuc"/>
</dbReference>
<dbReference type="InterPro" id="IPR012337">
    <property type="entry name" value="RNaseH-like_sf"/>
</dbReference>
<dbReference type="GO" id="GO:0006289">
    <property type="term" value="P:nucleotide-excision repair"/>
    <property type="evidence" value="ECO:0007669"/>
    <property type="project" value="InterPro"/>
</dbReference>
<dbReference type="PANTHER" id="PTHR30231:SF37">
    <property type="entry name" value="EXODEOXYRIBONUCLEASE 10"/>
    <property type="match status" value="1"/>
</dbReference>
<dbReference type="SUPFAM" id="SSF82771">
    <property type="entry name" value="GIY-YIG endonuclease"/>
    <property type="match status" value="1"/>
</dbReference>
<evidence type="ECO:0000256" key="2">
    <source>
        <dbReference type="ARBA" id="ARBA00025483"/>
    </source>
</evidence>
<dbReference type="EC" id="2.7.7.7" evidence="1"/>